<gene>
    <name evidence="2" type="ORF">METZ01_LOCUS313869</name>
</gene>
<dbReference type="InterPro" id="IPR002347">
    <property type="entry name" value="SDR_fam"/>
</dbReference>
<comment type="similarity">
    <text evidence="1">Belongs to the short-chain dehydrogenases/reductases (SDR) family.</text>
</comment>
<feature type="non-terminal residue" evidence="2">
    <location>
        <position position="209"/>
    </location>
</feature>
<evidence type="ECO:0000256" key="1">
    <source>
        <dbReference type="ARBA" id="ARBA00006484"/>
    </source>
</evidence>
<dbReference type="PANTHER" id="PTHR42879">
    <property type="entry name" value="3-OXOACYL-(ACYL-CARRIER-PROTEIN) REDUCTASE"/>
    <property type="match status" value="1"/>
</dbReference>
<reference evidence="2" key="1">
    <citation type="submission" date="2018-05" db="EMBL/GenBank/DDBJ databases">
        <authorList>
            <person name="Lanie J.A."/>
            <person name="Ng W.-L."/>
            <person name="Kazmierczak K.M."/>
            <person name="Andrzejewski T.M."/>
            <person name="Davidsen T.M."/>
            <person name="Wayne K.J."/>
            <person name="Tettelin H."/>
            <person name="Glass J.I."/>
            <person name="Rusch D."/>
            <person name="Podicherti R."/>
            <person name="Tsui H.-C.T."/>
            <person name="Winkler M.E."/>
        </authorList>
    </citation>
    <scope>NUCLEOTIDE SEQUENCE</scope>
</reference>
<sequence>MDIDLKNRKVVITGVSEGIGRSLALAFGEAGAKVAGSARNSERLHAIESEISGAGHFFCSADFSKSDDIQRFFNETISAMGGVDILINNVGSIQKLAGFFDLSDEDWQEVFDLNLMSAVRTCRLFSLPLKQSVSPRIINITSVAASRPGDVFPHYSAVKAGLCNLTISLARSLASDKVLVNSVSPGPVWSKSWDDEAKNIAEKSGNDLQ</sequence>
<protein>
    <recommendedName>
        <fullName evidence="3">3-oxoacyl-ACP reductase</fullName>
    </recommendedName>
</protein>
<name>A0A382NL27_9ZZZZ</name>
<dbReference type="SUPFAM" id="SSF51735">
    <property type="entry name" value="NAD(P)-binding Rossmann-fold domains"/>
    <property type="match status" value="1"/>
</dbReference>
<dbReference type="PRINTS" id="PR00080">
    <property type="entry name" value="SDRFAMILY"/>
</dbReference>
<proteinExistence type="inferred from homology"/>
<dbReference type="AlphaFoldDB" id="A0A382NL27"/>
<dbReference type="Pfam" id="PF00106">
    <property type="entry name" value="adh_short"/>
    <property type="match status" value="1"/>
</dbReference>
<dbReference type="CDD" id="cd05233">
    <property type="entry name" value="SDR_c"/>
    <property type="match status" value="1"/>
</dbReference>
<dbReference type="InterPro" id="IPR050259">
    <property type="entry name" value="SDR"/>
</dbReference>
<evidence type="ECO:0000313" key="2">
    <source>
        <dbReference type="EMBL" id="SVC61015.1"/>
    </source>
</evidence>
<dbReference type="EMBL" id="UINC01100731">
    <property type="protein sequence ID" value="SVC61015.1"/>
    <property type="molecule type" value="Genomic_DNA"/>
</dbReference>
<dbReference type="PRINTS" id="PR00081">
    <property type="entry name" value="GDHRDH"/>
</dbReference>
<dbReference type="InterPro" id="IPR036291">
    <property type="entry name" value="NAD(P)-bd_dom_sf"/>
</dbReference>
<evidence type="ECO:0008006" key="3">
    <source>
        <dbReference type="Google" id="ProtNLM"/>
    </source>
</evidence>
<organism evidence="2">
    <name type="scientific">marine metagenome</name>
    <dbReference type="NCBI Taxonomy" id="408172"/>
    <lineage>
        <taxon>unclassified sequences</taxon>
        <taxon>metagenomes</taxon>
        <taxon>ecological metagenomes</taxon>
    </lineage>
</organism>
<accession>A0A382NL27</accession>
<dbReference type="Gene3D" id="3.40.50.720">
    <property type="entry name" value="NAD(P)-binding Rossmann-like Domain"/>
    <property type="match status" value="1"/>
</dbReference>